<evidence type="ECO:0000256" key="7">
    <source>
        <dbReference type="PIRSR" id="PIRSR618044-1"/>
    </source>
</evidence>
<dbReference type="InterPro" id="IPR018044">
    <property type="entry name" value="Peptidase_S11"/>
</dbReference>
<evidence type="ECO:0000313" key="12">
    <source>
        <dbReference type="EMBL" id="OGI83499.1"/>
    </source>
</evidence>
<dbReference type="GO" id="GO:0071555">
    <property type="term" value="P:cell wall organization"/>
    <property type="evidence" value="ECO:0007669"/>
    <property type="project" value="UniProtKB-KW"/>
</dbReference>
<feature type="active site" description="Proton acceptor" evidence="7">
    <location>
        <position position="109"/>
    </location>
</feature>
<dbReference type="EMBL" id="MFUQ01000016">
    <property type="protein sequence ID" value="OGI83499.1"/>
    <property type="molecule type" value="Genomic_DNA"/>
</dbReference>
<feature type="active site" evidence="7">
    <location>
        <position position="160"/>
    </location>
</feature>
<evidence type="ECO:0000256" key="2">
    <source>
        <dbReference type="ARBA" id="ARBA00022729"/>
    </source>
</evidence>
<protein>
    <recommendedName>
        <fullName evidence="11">Peptidase S11 D-alanyl-D-alanine carboxypeptidase A N-terminal domain-containing protein</fullName>
    </recommendedName>
</protein>
<dbReference type="STRING" id="1801766.A2997_00750"/>
<organism evidence="12 13">
    <name type="scientific">Candidatus Nomurabacteria bacterium RIFCSPLOWO2_01_FULL_36_10b</name>
    <dbReference type="NCBI Taxonomy" id="1801766"/>
    <lineage>
        <taxon>Bacteria</taxon>
        <taxon>Candidatus Nomuraibacteriota</taxon>
    </lineage>
</organism>
<evidence type="ECO:0000313" key="13">
    <source>
        <dbReference type="Proteomes" id="UP000179448"/>
    </source>
</evidence>
<dbReference type="SUPFAM" id="SSF56601">
    <property type="entry name" value="beta-lactamase/transpeptidase-like"/>
    <property type="match status" value="1"/>
</dbReference>
<dbReference type="Gene3D" id="3.40.710.10">
    <property type="entry name" value="DD-peptidase/beta-lactamase superfamily"/>
    <property type="match status" value="1"/>
</dbReference>
<dbReference type="InterPro" id="IPR012338">
    <property type="entry name" value="Beta-lactam/transpept-like"/>
</dbReference>
<evidence type="ECO:0000256" key="1">
    <source>
        <dbReference type="ARBA" id="ARBA00007164"/>
    </source>
</evidence>
<accession>A0A1F6WNN0</accession>
<keyword evidence="5" id="KW-0573">Peptidoglycan synthesis</keyword>
<keyword evidence="6" id="KW-0961">Cell wall biogenesis/degradation</keyword>
<keyword evidence="10" id="KW-1133">Transmembrane helix</keyword>
<keyword evidence="4" id="KW-0133">Cell shape</keyword>
<keyword evidence="3" id="KW-0378">Hydrolase</keyword>
<evidence type="ECO:0000256" key="8">
    <source>
        <dbReference type="PIRSR" id="PIRSR618044-2"/>
    </source>
</evidence>
<name>A0A1F6WNN0_9BACT</name>
<feature type="binding site" evidence="8">
    <location>
        <position position="270"/>
    </location>
    <ligand>
        <name>substrate</name>
    </ligand>
</feature>
<evidence type="ECO:0000256" key="10">
    <source>
        <dbReference type="SAM" id="Phobius"/>
    </source>
</evidence>
<dbReference type="InterPro" id="IPR001967">
    <property type="entry name" value="Peptidase_S11_N"/>
</dbReference>
<dbReference type="GO" id="GO:0009002">
    <property type="term" value="F:serine-type D-Ala-D-Ala carboxypeptidase activity"/>
    <property type="evidence" value="ECO:0007669"/>
    <property type="project" value="InterPro"/>
</dbReference>
<keyword evidence="10" id="KW-0812">Transmembrane</keyword>
<proteinExistence type="inferred from homology"/>
<dbReference type="Pfam" id="PF00768">
    <property type="entry name" value="Peptidase_S11"/>
    <property type="match status" value="1"/>
</dbReference>
<dbReference type="GO" id="GO:0008360">
    <property type="term" value="P:regulation of cell shape"/>
    <property type="evidence" value="ECO:0007669"/>
    <property type="project" value="UniProtKB-KW"/>
</dbReference>
<evidence type="ECO:0000256" key="4">
    <source>
        <dbReference type="ARBA" id="ARBA00022960"/>
    </source>
</evidence>
<evidence type="ECO:0000256" key="5">
    <source>
        <dbReference type="ARBA" id="ARBA00022984"/>
    </source>
</evidence>
<evidence type="ECO:0000256" key="9">
    <source>
        <dbReference type="RuleBase" id="RU004016"/>
    </source>
</evidence>
<reference evidence="12 13" key="1">
    <citation type="journal article" date="2016" name="Nat. Commun.">
        <title>Thousands of microbial genomes shed light on interconnected biogeochemical processes in an aquifer system.</title>
        <authorList>
            <person name="Anantharaman K."/>
            <person name="Brown C.T."/>
            <person name="Hug L.A."/>
            <person name="Sharon I."/>
            <person name="Castelle C.J."/>
            <person name="Probst A.J."/>
            <person name="Thomas B.C."/>
            <person name="Singh A."/>
            <person name="Wilkins M.J."/>
            <person name="Karaoz U."/>
            <person name="Brodie E.L."/>
            <person name="Williams K.H."/>
            <person name="Hubbard S.S."/>
            <person name="Banfield J.F."/>
        </authorList>
    </citation>
    <scope>NUCLEOTIDE SEQUENCE [LARGE SCALE GENOMIC DNA]</scope>
</reference>
<feature type="active site" description="Acyl-ester intermediate" evidence="7">
    <location>
        <position position="106"/>
    </location>
</feature>
<dbReference type="PRINTS" id="PR00725">
    <property type="entry name" value="DADACBPTASE1"/>
</dbReference>
<sequence length="328" mass="36761">MKSIIGIIKKLQKPLDNEHTYYLVIIGVMTCILGVFLFASQQTQSKIDRIRNDESMYRREILDSVIKAKIEEAAPNLFAESILIYDLENENIVYEKEAKKVRGLASLTKLMTARIAGELFSPEAVFTINDNDMETGNTKGLQVGDTWPIKYWLPIMLVTSSNEVSAMFERYDGTFLEHMNKYAKSLGMNDTIFNNSTGLDINGGLSSKGTAYDMMLLVRDIINHSNDGVPFNGYAGSSVVTFSRFNDSKPFVANHTHEGLSKLHRVLLSKTGYTQKAGGAMAFVTRPISGYTFIVIILQSTFSGRFDDVARINDIIIKYTELFASYDL</sequence>
<keyword evidence="2" id="KW-0732">Signal</keyword>
<evidence type="ECO:0000256" key="6">
    <source>
        <dbReference type="ARBA" id="ARBA00023316"/>
    </source>
</evidence>
<dbReference type="GO" id="GO:0006508">
    <property type="term" value="P:proteolysis"/>
    <property type="evidence" value="ECO:0007669"/>
    <property type="project" value="InterPro"/>
</dbReference>
<gene>
    <name evidence="12" type="ORF">A2997_00750</name>
</gene>
<comment type="similarity">
    <text evidence="1 9">Belongs to the peptidase S11 family.</text>
</comment>
<dbReference type="AlphaFoldDB" id="A0A1F6WNN0"/>
<evidence type="ECO:0000259" key="11">
    <source>
        <dbReference type="Pfam" id="PF00768"/>
    </source>
</evidence>
<feature type="transmembrane region" description="Helical" evidence="10">
    <location>
        <begin position="21"/>
        <end position="39"/>
    </location>
</feature>
<dbReference type="Proteomes" id="UP000179448">
    <property type="component" value="Unassembled WGS sequence"/>
</dbReference>
<feature type="domain" description="Peptidase S11 D-alanyl-D-alanine carboxypeptidase A N-terminal" evidence="11">
    <location>
        <begin position="72"/>
        <end position="282"/>
    </location>
</feature>
<dbReference type="GO" id="GO:0009252">
    <property type="term" value="P:peptidoglycan biosynthetic process"/>
    <property type="evidence" value="ECO:0007669"/>
    <property type="project" value="UniProtKB-KW"/>
</dbReference>
<comment type="caution">
    <text evidence="12">The sequence shown here is derived from an EMBL/GenBank/DDBJ whole genome shotgun (WGS) entry which is preliminary data.</text>
</comment>
<keyword evidence="10" id="KW-0472">Membrane</keyword>
<evidence type="ECO:0000256" key="3">
    <source>
        <dbReference type="ARBA" id="ARBA00022801"/>
    </source>
</evidence>